<name>X5GVT6_9RICK</name>
<evidence type="ECO:0000313" key="2">
    <source>
        <dbReference type="Proteomes" id="UP000023755"/>
    </source>
</evidence>
<evidence type="ECO:0000313" key="1">
    <source>
        <dbReference type="EMBL" id="AHX11187.1"/>
    </source>
</evidence>
<keyword evidence="2" id="KW-1185">Reference proteome</keyword>
<dbReference type="STRING" id="1286528.NHE_0223"/>
<reference evidence="1 2" key="1">
    <citation type="submission" date="2014-03" db="EMBL/GenBank/DDBJ databases">
        <title>Sequencing and Comparison of Genomes and Transcriptome Profiles of Human Ehrlichiosis Agents.</title>
        <authorList>
            <person name="Lin M."/>
            <person name="Daugherty S.C."/>
            <person name="Nagaraj S."/>
            <person name="Cheng Z."/>
            <person name="Xiong Q."/>
            <person name="Lin F.-Y."/>
            <person name="Sengamalay N."/>
            <person name="Ott S."/>
            <person name="Godinez A."/>
            <person name="Tallon L.J."/>
            <person name="Sadzewicz L."/>
            <person name="Fraser C.M."/>
            <person name="Dunning Hotopp J.C."/>
            <person name="Rikihisa Y."/>
        </authorList>
    </citation>
    <scope>NUCLEOTIDE SEQUENCE [LARGE SCALE GENOMIC DNA]</scope>
    <source>
        <strain evidence="1 2">Oregon</strain>
    </source>
</reference>
<sequence>MIVLFLCGCGAKNFAPIVDKGEKYYGRVNNIDEMIRDLSDDQDL</sequence>
<accession>X5GVT6</accession>
<dbReference type="HOGENOM" id="CLU_3219148_0_0_5"/>
<dbReference type="AlphaFoldDB" id="X5GVT6"/>
<protein>
    <submittedName>
        <fullName evidence="1">Uncharacterized protein</fullName>
    </submittedName>
</protein>
<dbReference type="Proteomes" id="UP000023755">
    <property type="component" value="Chromosome"/>
</dbReference>
<organism evidence="1 2">
    <name type="scientific">Neorickettsia helminthoeca str. Oregon</name>
    <dbReference type="NCBI Taxonomy" id="1286528"/>
    <lineage>
        <taxon>Bacteria</taxon>
        <taxon>Pseudomonadati</taxon>
        <taxon>Pseudomonadota</taxon>
        <taxon>Alphaproteobacteria</taxon>
        <taxon>Rickettsiales</taxon>
        <taxon>Anaplasmataceae</taxon>
        <taxon>Neorickettsia</taxon>
    </lineage>
</organism>
<dbReference type="KEGG" id="nhm:NHE_0223"/>
<gene>
    <name evidence="1" type="ORF">NHE_0223</name>
</gene>
<proteinExistence type="predicted"/>
<dbReference type="EMBL" id="CP007481">
    <property type="protein sequence ID" value="AHX11187.1"/>
    <property type="molecule type" value="Genomic_DNA"/>
</dbReference>